<evidence type="ECO:0000313" key="2">
    <source>
        <dbReference type="EMBL" id="TGK78243.1"/>
    </source>
</evidence>
<organism evidence="2 3">
    <name type="scientific">Leptospira noumeaensis</name>
    <dbReference type="NCBI Taxonomy" id="2484964"/>
    <lineage>
        <taxon>Bacteria</taxon>
        <taxon>Pseudomonadati</taxon>
        <taxon>Spirochaetota</taxon>
        <taxon>Spirochaetia</taxon>
        <taxon>Leptospirales</taxon>
        <taxon>Leptospiraceae</taxon>
        <taxon>Leptospira</taxon>
    </lineage>
</organism>
<dbReference type="OrthoDB" id="9801773at2"/>
<accession>A0A4R9HZA1</accession>
<dbReference type="EMBL" id="RQFK01000033">
    <property type="protein sequence ID" value="TGK78243.1"/>
    <property type="molecule type" value="Genomic_DNA"/>
</dbReference>
<dbReference type="RefSeq" id="WP_135602812.1">
    <property type="nucleotide sequence ID" value="NZ_RQFK01000033.1"/>
</dbReference>
<evidence type="ECO:0000256" key="1">
    <source>
        <dbReference type="SAM" id="Phobius"/>
    </source>
</evidence>
<name>A0A4R9HZA1_9LEPT</name>
<keyword evidence="1" id="KW-0812">Transmembrane</keyword>
<keyword evidence="1" id="KW-1133">Transmembrane helix</keyword>
<keyword evidence="1" id="KW-0472">Membrane</keyword>
<reference evidence="2" key="1">
    <citation type="journal article" date="2019" name="PLoS Negl. Trop. Dis.">
        <title>Revisiting the worldwide diversity of Leptospira species in the environment.</title>
        <authorList>
            <person name="Vincent A.T."/>
            <person name="Schiettekatte O."/>
            <person name="Bourhy P."/>
            <person name="Veyrier F.J."/>
            <person name="Picardeau M."/>
        </authorList>
    </citation>
    <scope>NUCLEOTIDE SEQUENCE [LARGE SCALE GENOMIC DNA]</scope>
    <source>
        <strain evidence="2">201800287</strain>
    </source>
</reference>
<comment type="caution">
    <text evidence="2">The sequence shown here is derived from an EMBL/GenBank/DDBJ whole genome shotgun (WGS) entry which is preliminary data.</text>
</comment>
<dbReference type="AlphaFoldDB" id="A0A4R9HZA1"/>
<dbReference type="Proteomes" id="UP000298009">
    <property type="component" value="Unassembled WGS sequence"/>
</dbReference>
<feature type="transmembrane region" description="Helical" evidence="1">
    <location>
        <begin position="117"/>
        <end position="135"/>
    </location>
</feature>
<gene>
    <name evidence="2" type="ORF">EHQ24_16925</name>
</gene>
<proteinExistence type="predicted"/>
<evidence type="ECO:0008006" key="4">
    <source>
        <dbReference type="Google" id="ProtNLM"/>
    </source>
</evidence>
<dbReference type="SUPFAM" id="SSF55961">
    <property type="entry name" value="Bet v1-like"/>
    <property type="match status" value="1"/>
</dbReference>
<keyword evidence="3" id="KW-1185">Reference proteome</keyword>
<sequence length="158" mass="18671">MNTFVYRSSFPIPKELLFQFHENPIGFQTLVGGQKGIKVIKAPNSIQIGEEVILEMKVLPFWKTVWVAKHISYSKNNYFQDLQEKGPFNKFQHLHLFLDGQNGGTSSILSDEIQIQFFLWPISKYFLFPILYFMFKRRHRLTAKHFGVKETLIFCRYS</sequence>
<dbReference type="InterPro" id="IPR023393">
    <property type="entry name" value="START-like_dom_sf"/>
</dbReference>
<dbReference type="Gene3D" id="3.30.530.20">
    <property type="match status" value="1"/>
</dbReference>
<protein>
    <recommendedName>
        <fullName evidence="4">Cell division inhibitor</fullName>
    </recommendedName>
</protein>
<evidence type="ECO:0000313" key="3">
    <source>
        <dbReference type="Proteomes" id="UP000298009"/>
    </source>
</evidence>